<dbReference type="GO" id="GO:0042742">
    <property type="term" value="P:defense response to bacterium"/>
    <property type="evidence" value="ECO:0007669"/>
    <property type="project" value="InterPro"/>
</dbReference>
<dbReference type="InterPro" id="IPR036908">
    <property type="entry name" value="RlpA-like_sf"/>
</dbReference>
<gene>
    <name evidence="3" type="ORF">CVT26_010521</name>
</gene>
<accession>A0A409W520</accession>
<dbReference type="Gene3D" id="2.40.40.10">
    <property type="entry name" value="RlpA-like domain"/>
    <property type="match status" value="1"/>
</dbReference>
<evidence type="ECO:0000256" key="1">
    <source>
        <dbReference type="ARBA" id="ARBA00022729"/>
    </source>
</evidence>
<feature type="non-terminal residue" evidence="3">
    <location>
        <position position="1"/>
    </location>
</feature>
<organism evidence="3 4">
    <name type="scientific">Gymnopilus dilepis</name>
    <dbReference type="NCBI Taxonomy" id="231916"/>
    <lineage>
        <taxon>Eukaryota</taxon>
        <taxon>Fungi</taxon>
        <taxon>Dikarya</taxon>
        <taxon>Basidiomycota</taxon>
        <taxon>Agaricomycotina</taxon>
        <taxon>Agaricomycetes</taxon>
        <taxon>Agaricomycetidae</taxon>
        <taxon>Agaricales</taxon>
        <taxon>Agaricineae</taxon>
        <taxon>Hymenogastraceae</taxon>
        <taxon>Gymnopilus</taxon>
    </lineage>
</organism>
<reference evidence="3 4" key="1">
    <citation type="journal article" date="2018" name="Evol. Lett.">
        <title>Horizontal gene cluster transfer increased hallucinogenic mushroom diversity.</title>
        <authorList>
            <person name="Reynolds H.T."/>
            <person name="Vijayakumar V."/>
            <person name="Gluck-Thaler E."/>
            <person name="Korotkin H.B."/>
            <person name="Matheny P.B."/>
            <person name="Slot J.C."/>
        </authorList>
    </citation>
    <scope>NUCLEOTIDE SEQUENCE [LARGE SCALE GENOMIC DNA]</scope>
    <source>
        <strain evidence="3 4">SRW20</strain>
    </source>
</reference>
<dbReference type="EMBL" id="NHYE01005394">
    <property type="protein sequence ID" value="PPQ73613.1"/>
    <property type="molecule type" value="Genomic_DNA"/>
</dbReference>
<dbReference type="PANTHER" id="PTHR31836:SF28">
    <property type="entry name" value="SRCR DOMAIN-CONTAINING PROTEIN-RELATED"/>
    <property type="match status" value="1"/>
</dbReference>
<dbReference type="InterPro" id="IPR051477">
    <property type="entry name" value="Expansin_CellWall"/>
</dbReference>
<protein>
    <recommendedName>
        <fullName evidence="2">Barwin domain-containing protein</fullName>
    </recommendedName>
</protein>
<dbReference type="InParanoid" id="A0A409W520"/>
<dbReference type="SUPFAM" id="SSF50685">
    <property type="entry name" value="Barwin-like endoglucanases"/>
    <property type="match status" value="1"/>
</dbReference>
<dbReference type="InterPro" id="IPR001153">
    <property type="entry name" value="Barwin_dom"/>
</dbReference>
<dbReference type="Pfam" id="PF00967">
    <property type="entry name" value="Barwin"/>
    <property type="match status" value="1"/>
</dbReference>
<evidence type="ECO:0000313" key="4">
    <source>
        <dbReference type="Proteomes" id="UP000284706"/>
    </source>
</evidence>
<dbReference type="GO" id="GO:0050832">
    <property type="term" value="P:defense response to fungus"/>
    <property type="evidence" value="ECO:0007669"/>
    <property type="project" value="InterPro"/>
</dbReference>
<evidence type="ECO:0000259" key="2">
    <source>
        <dbReference type="Pfam" id="PF00967"/>
    </source>
</evidence>
<dbReference type="STRING" id="231916.A0A409W520"/>
<name>A0A409W520_9AGAR</name>
<evidence type="ECO:0000313" key="3">
    <source>
        <dbReference type="EMBL" id="PPQ73613.1"/>
    </source>
</evidence>
<proteinExistence type="predicted"/>
<dbReference type="CDD" id="cd22191">
    <property type="entry name" value="DPBB_RlpA_EXP_N-like"/>
    <property type="match status" value="1"/>
</dbReference>
<keyword evidence="1" id="KW-0732">Signal</keyword>
<dbReference type="OrthoDB" id="623670at2759"/>
<sequence length="101" mass="10687">CVYLERALVSICHLGLGNCGIWNTDDQPIVAISKALYDQDGGNDCGKSIQITNIQNGNTATGIIEDSCPGCGQGDIDLSPSLFQQLAPLDQGVVQVSWTYA</sequence>
<feature type="domain" description="Barwin" evidence="2">
    <location>
        <begin position="41"/>
        <end position="88"/>
    </location>
</feature>
<dbReference type="Proteomes" id="UP000284706">
    <property type="component" value="Unassembled WGS sequence"/>
</dbReference>
<dbReference type="AlphaFoldDB" id="A0A409W520"/>
<keyword evidence="4" id="KW-1185">Reference proteome</keyword>
<dbReference type="PANTHER" id="PTHR31836">
    <property type="match status" value="1"/>
</dbReference>
<comment type="caution">
    <text evidence="3">The sequence shown here is derived from an EMBL/GenBank/DDBJ whole genome shotgun (WGS) entry which is preliminary data.</text>
</comment>